<dbReference type="InterPro" id="IPR036513">
    <property type="entry name" value="STAS_dom_sf"/>
</dbReference>
<dbReference type="eggNOG" id="ENOG50330DN">
    <property type="taxonomic scope" value="Bacteria"/>
</dbReference>
<dbReference type="InterPro" id="IPR058548">
    <property type="entry name" value="MlaB-like_STAS"/>
</dbReference>
<dbReference type="RefSeq" id="WP_012040251.1">
    <property type="nucleotide sequence ID" value="NC_009484.1"/>
</dbReference>
<gene>
    <name evidence="2" type="ordered locus">Acry_2706</name>
</gene>
<dbReference type="AlphaFoldDB" id="A5G215"/>
<dbReference type="SUPFAM" id="SSF52091">
    <property type="entry name" value="SpoIIaa-like"/>
    <property type="match status" value="1"/>
</dbReference>
<reference evidence="2 3" key="1">
    <citation type="submission" date="2007-05" db="EMBL/GenBank/DDBJ databases">
        <title>Complete sequence of chromosome of Acidiphilium cryptum JF-5.</title>
        <authorList>
            <consortium name="US DOE Joint Genome Institute"/>
            <person name="Copeland A."/>
            <person name="Lucas S."/>
            <person name="Lapidus A."/>
            <person name="Barry K."/>
            <person name="Detter J.C."/>
            <person name="Glavina del Rio T."/>
            <person name="Hammon N."/>
            <person name="Israni S."/>
            <person name="Dalin E."/>
            <person name="Tice H."/>
            <person name="Pitluck S."/>
            <person name="Sims D."/>
            <person name="Brettin T."/>
            <person name="Bruce D."/>
            <person name="Han C."/>
            <person name="Schmutz J."/>
            <person name="Larimer F."/>
            <person name="Land M."/>
            <person name="Hauser L."/>
            <person name="Kyrpides N."/>
            <person name="Kim E."/>
            <person name="Magnuson T."/>
            <person name="Richardson P."/>
        </authorList>
    </citation>
    <scope>NUCLEOTIDE SEQUENCE [LARGE SCALE GENOMIC DNA]</scope>
    <source>
        <strain evidence="2 3">JF-5</strain>
    </source>
</reference>
<dbReference type="STRING" id="349163.Acry_2706"/>
<protein>
    <recommendedName>
        <fullName evidence="1">MlaB-like STAS domain-containing protein</fullName>
    </recommendedName>
</protein>
<keyword evidence="3" id="KW-1185">Reference proteome</keyword>
<name>A5G215_ACICJ</name>
<evidence type="ECO:0000313" key="3">
    <source>
        <dbReference type="Proteomes" id="UP000000245"/>
    </source>
</evidence>
<dbReference type="KEGG" id="acr:Acry_2706"/>
<sequence>MSTTTDTTEQLMLDPILDLKAASPLAQALLARRGGDLRIDAGAVERLGGQCLQVLLSARATWEADGHAFRIGPMSDQMVASLDLFGVGPAAFQFQEDISA</sequence>
<dbReference type="HOGENOM" id="CLU_172500_0_0_5"/>
<organism evidence="2 3">
    <name type="scientific">Acidiphilium cryptum (strain JF-5)</name>
    <dbReference type="NCBI Taxonomy" id="349163"/>
    <lineage>
        <taxon>Bacteria</taxon>
        <taxon>Pseudomonadati</taxon>
        <taxon>Pseudomonadota</taxon>
        <taxon>Alphaproteobacteria</taxon>
        <taxon>Acetobacterales</taxon>
        <taxon>Acidocellaceae</taxon>
        <taxon>Acidiphilium</taxon>
    </lineage>
</organism>
<feature type="domain" description="MlaB-like STAS" evidence="1">
    <location>
        <begin position="16"/>
        <end position="87"/>
    </location>
</feature>
<dbReference type="Pfam" id="PF13466">
    <property type="entry name" value="STAS_2"/>
    <property type="match status" value="1"/>
</dbReference>
<evidence type="ECO:0000259" key="1">
    <source>
        <dbReference type="Pfam" id="PF13466"/>
    </source>
</evidence>
<dbReference type="EMBL" id="CP000697">
    <property type="protein sequence ID" value="ABQ31897.1"/>
    <property type="molecule type" value="Genomic_DNA"/>
</dbReference>
<dbReference type="Proteomes" id="UP000000245">
    <property type="component" value="Chromosome"/>
</dbReference>
<accession>A5G215</accession>
<evidence type="ECO:0000313" key="2">
    <source>
        <dbReference type="EMBL" id="ABQ31897.1"/>
    </source>
</evidence>
<proteinExistence type="predicted"/>